<dbReference type="InterPro" id="IPR005112">
    <property type="entry name" value="dDENN_dom"/>
</dbReference>
<dbReference type="GO" id="GO:0006897">
    <property type="term" value="P:endocytosis"/>
    <property type="evidence" value="ECO:0007669"/>
    <property type="project" value="TreeGrafter"/>
</dbReference>
<dbReference type="GO" id="GO:0042450">
    <property type="term" value="P:L-arginine biosynthetic process via ornithine"/>
    <property type="evidence" value="ECO:0007669"/>
    <property type="project" value="InterPro"/>
</dbReference>
<dbReference type="GO" id="GO:0005085">
    <property type="term" value="F:guanyl-nucleotide exchange factor activity"/>
    <property type="evidence" value="ECO:0007669"/>
    <property type="project" value="UniProtKB-KW"/>
</dbReference>
<dbReference type="Pfam" id="PF03455">
    <property type="entry name" value="dDENN"/>
    <property type="match status" value="1"/>
</dbReference>
<dbReference type="InterPro" id="IPR024083">
    <property type="entry name" value="Fumarase/histidase_N"/>
</dbReference>
<dbReference type="STRING" id="104421.E2A0R1"/>
<dbReference type="InterPro" id="IPR040032">
    <property type="entry name" value="DENND1A/B/C"/>
</dbReference>
<dbReference type="NCBIfam" id="TIGR00838">
    <property type="entry name" value="argH"/>
    <property type="match status" value="1"/>
</dbReference>
<proteinExistence type="inferred from homology"/>
<protein>
    <submittedName>
        <fullName evidence="7">Argininosuccinate lyase</fullName>
    </submittedName>
</protein>
<dbReference type="InterPro" id="IPR009049">
    <property type="entry name" value="Argininosuccinate_lyase"/>
</dbReference>
<dbReference type="OrthoDB" id="206724at2759"/>
<dbReference type="GO" id="GO:0005829">
    <property type="term" value="C:cytosol"/>
    <property type="evidence" value="ECO:0007669"/>
    <property type="project" value="TreeGrafter"/>
</dbReference>
<dbReference type="PRINTS" id="PR00145">
    <property type="entry name" value="ARGSUCLYASE"/>
</dbReference>
<evidence type="ECO:0000256" key="2">
    <source>
        <dbReference type="ARBA" id="ARBA00010755"/>
    </source>
</evidence>
<dbReference type="InterPro" id="IPR043153">
    <property type="entry name" value="DENN_C"/>
</dbReference>
<evidence type="ECO:0000256" key="1">
    <source>
        <dbReference type="ARBA" id="ARBA00004132"/>
    </source>
</evidence>
<accession>E2A0R1</accession>
<dbReference type="Pfam" id="PF02141">
    <property type="entry name" value="DENN"/>
    <property type="match status" value="1"/>
</dbReference>
<comment type="subcellular location">
    <subcellularLocation>
        <location evidence="1">Cytoplasmic vesicle</location>
        <location evidence="1">Clathrin-coated vesicle</location>
    </subcellularLocation>
</comment>
<name>E2A0R1_CAMFO</name>
<dbReference type="Gene3D" id="3.30.450.200">
    <property type="match status" value="1"/>
</dbReference>
<dbReference type="Pfam" id="PF03456">
    <property type="entry name" value="uDENN"/>
    <property type="match status" value="1"/>
</dbReference>
<dbReference type="FunFam" id="1.20.200.10:FF:000015">
    <property type="entry name" value="argininosuccinate lyase isoform X2"/>
    <property type="match status" value="1"/>
</dbReference>
<dbReference type="EMBL" id="GL435626">
    <property type="protein sequence ID" value="EFN72964.1"/>
    <property type="molecule type" value="Genomic_DNA"/>
</dbReference>
<dbReference type="PROSITE" id="PS00163">
    <property type="entry name" value="FUMARATE_LYASES"/>
    <property type="match status" value="1"/>
</dbReference>
<dbReference type="FunFam" id="3.30.450.200:FF:000003">
    <property type="entry name" value="DENN domain containing 1A"/>
    <property type="match status" value="1"/>
</dbReference>
<dbReference type="InterPro" id="IPR000362">
    <property type="entry name" value="Fumarate_lyase_fam"/>
</dbReference>
<evidence type="ECO:0000256" key="5">
    <source>
        <dbReference type="SAM" id="MobiDB-lite"/>
    </source>
</evidence>
<dbReference type="CDD" id="cd01359">
    <property type="entry name" value="Argininosuccinate_lyase"/>
    <property type="match status" value="1"/>
</dbReference>
<keyword evidence="4" id="KW-0968">Cytoplasmic vesicle</keyword>
<dbReference type="Proteomes" id="UP000000311">
    <property type="component" value="Unassembled WGS sequence"/>
</dbReference>
<dbReference type="AlphaFoldDB" id="E2A0R1"/>
<evidence type="ECO:0000259" key="6">
    <source>
        <dbReference type="PROSITE" id="PS50211"/>
    </source>
</evidence>
<feature type="domain" description="UDENN" evidence="6">
    <location>
        <begin position="378"/>
        <end position="723"/>
    </location>
</feature>
<evidence type="ECO:0000256" key="4">
    <source>
        <dbReference type="ARBA" id="ARBA00023329"/>
    </source>
</evidence>
<dbReference type="FunCoup" id="E2A0R1">
    <property type="interactions" value="391"/>
</dbReference>
<dbReference type="InterPro" id="IPR005113">
    <property type="entry name" value="uDENN_dom"/>
</dbReference>
<feature type="compositionally biased region" description="Polar residues" evidence="5">
    <location>
        <begin position="831"/>
        <end position="845"/>
    </location>
</feature>
<dbReference type="OMA" id="AYPCEIE"/>
<feature type="region of interest" description="Disordered" evidence="5">
    <location>
        <begin position="793"/>
        <end position="880"/>
    </location>
</feature>
<dbReference type="Pfam" id="PF00206">
    <property type="entry name" value="Lyase_1"/>
    <property type="match status" value="1"/>
</dbReference>
<dbReference type="InParanoid" id="E2A0R1"/>
<dbReference type="Pfam" id="PF14698">
    <property type="entry name" value="ASL_C2"/>
    <property type="match status" value="1"/>
</dbReference>
<comment type="similarity">
    <text evidence="2">Belongs to the lyase 1 family. Argininosuccinate lyase subfamily.</text>
</comment>
<dbReference type="GO" id="GO:0030136">
    <property type="term" value="C:clathrin-coated vesicle"/>
    <property type="evidence" value="ECO:0007669"/>
    <property type="project" value="UniProtKB-SubCell"/>
</dbReference>
<dbReference type="PRINTS" id="PR00149">
    <property type="entry name" value="FUMRATELYASE"/>
</dbReference>
<sequence>MDGIIPQVQNEWENNKFVINHEDEDIHSANERRLSELIGDIAKKLHTGRSRNDQTVTDTKLWLRKSIDKLLIRLKKFIEILITRAEEDIDILMPGYTHMQRAQPIRWSQWLLSYAWYAKQDLERLLEVRKHVNILPLGSGAIAGNPFAIDRQFLAMELGFDEITDNSMHTVGDRDFVAEFLFWSSLSSMHLSRFCEDLIIYSTQEFNFIQLADKYSTGSSLMPQKRNPDCIELIRGKTGTIFGKCIGFMVTLKGIPSTYNKDLQEDKESIFYTYDTLYQMFHIAEKALATLKISFRESHHLAGKAVALAESKGIPLSELSVQQLKTISEPFEENVSCIWNFNSSVDQYKVAGGTSFEAVQQQINNLRCWLQKENVKQLFECFCEIAAPVGEKPAWILQKYPNSFSDEEILKSVPKFTYPCEFENLLVQHFSFVLTSIDSKWTFGFCRHDPKTETALVVLSALPWHETFYKLLNHIASLTSNASGEDLWKFLENIYTCGVPIPGNSISISLPNSTARNLTEYYSAIDSNNMMVIFASMLYERRIIFISKRLSRLSACVQACNALIYPMIWQHIYIPVLPLSLIDYLLAPMPFLIGVPTSTLQKVPKSDLGEVVILDADNNTIESPFQDLESLPQDVVTNLKKALRNRSTLLGDGVSRAFLRALVQLTAGYREALTLQQGERITFNQNAFVESRPSSMQPFLRKMLELQIFQQFIEERLNMLNSGLGFSDEFEMEACSYSAKSSSKFMQQYREWTYTMRKESSAFFRSVKDKANPAVKYAVKSVKDKGKDMKTAYKGLKWKGRPNRSETNMRFHQPRSAPSSPTLDRRPIGFTSPSKSPNGVSATTSYRKELRLRNTNFDASKKQYSPLNPSSPEESDSPPERINIDLMHELQDVIFPKIPAVDRTLKPVRSLDNLRPAWSGHLRHSPSPSTVITNPCEISSKKSILTSSPYPLPSDTSFNQSKMFSSNLLASKTNRTVKEVDKTSLLPASASYNQNTEPNRFLHELNIHNNLMKPVVDLSLCVHEKENPKTEENFSSNNKNVNCKDNFTNANSISNTWTSESFDRPFKTSNFLHEVNEDDPFDTSKVLMPIYLQTAPLFKSKISSMPAPFHPLSHPFNTTSCSAHVKDSPEVPDLIRLDSTNSNEDFDPLLSKVPELSSTKQMSQSLHLPEMNEGLSNPLYPYFQQSSHKNNDKPKASDNVGDMDLLQAYGIDFSKFSLTNSDNPSTKTTTVCNRSVPDNKINNVDTMDTFNLTLNTSAIKSPNNWTKFE</sequence>
<dbReference type="InterPro" id="IPR020557">
    <property type="entry name" value="Fumarate_lyase_CS"/>
</dbReference>
<evidence type="ECO:0000313" key="7">
    <source>
        <dbReference type="EMBL" id="EFN72964.1"/>
    </source>
</evidence>
<keyword evidence="7" id="KW-0456">Lyase</keyword>
<gene>
    <name evidence="7" type="ORF">EAG_11256</name>
</gene>
<dbReference type="SUPFAM" id="SSF48557">
    <property type="entry name" value="L-aspartase-like"/>
    <property type="match status" value="1"/>
</dbReference>
<dbReference type="Gene3D" id="6.10.140.1000">
    <property type="match status" value="1"/>
</dbReference>
<dbReference type="SMART" id="SM00801">
    <property type="entry name" value="dDENN"/>
    <property type="match status" value="1"/>
</dbReference>
<dbReference type="Gene3D" id="3.40.50.11500">
    <property type="match status" value="1"/>
</dbReference>
<dbReference type="PANTHER" id="PTHR13196:SF14">
    <property type="entry name" value="UDENN DOMAIN-CONTAINING PROTEIN"/>
    <property type="match status" value="1"/>
</dbReference>
<dbReference type="GO" id="GO:0032456">
    <property type="term" value="P:endocytic recycling"/>
    <property type="evidence" value="ECO:0007669"/>
    <property type="project" value="TreeGrafter"/>
</dbReference>
<dbReference type="Gene3D" id="1.20.200.10">
    <property type="entry name" value="Fumarase/aspartase (Central domain)"/>
    <property type="match status" value="2"/>
</dbReference>
<dbReference type="InterPro" id="IPR022761">
    <property type="entry name" value="Fumarate_lyase_N"/>
</dbReference>
<dbReference type="PROSITE" id="PS50211">
    <property type="entry name" value="DENN"/>
    <property type="match status" value="1"/>
</dbReference>
<dbReference type="InterPro" id="IPR029419">
    <property type="entry name" value="Arg_succ_lyase_C"/>
</dbReference>
<evidence type="ECO:0000256" key="3">
    <source>
        <dbReference type="ARBA" id="ARBA00022658"/>
    </source>
</evidence>
<dbReference type="GO" id="GO:1901981">
    <property type="term" value="F:phosphatidylinositol phosphate binding"/>
    <property type="evidence" value="ECO:0007669"/>
    <property type="project" value="TreeGrafter"/>
</dbReference>
<dbReference type="InterPro" id="IPR008948">
    <property type="entry name" value="L-Aspartase-like"/>
</dbReference>
<keyword evidence="3" id="KW-0344">Guanine-nucleotide releasing factor</keyword>
<dbReference type="SMART" id="SM00799">
    <property type="entry name" value="DENN"/>
    <property type="match status" value="1"/>
</dbReference>
<keyword evidence="8" id="KW-1185">Reference proteome</keyword>
<organism evidence="8">
    <name type="scientific">Camponotus floridanus</name>
    <name type="common">Florida carpenter ant</name>
    <dbReference type="NCBI Taxonomy" id="104421"/>
    <lineage>
        <taxon>Eukaryota</taxon>
        <taxon>Metazoa</taxon>
        <taxon>Ecdysozoa</taxon>
        <taxon>Arthropoda</taxon>
        <taxon>Hexapoda</taxon>
        <taxon>Insecta</taxon>
        <taxon>Pterygota</taxon>
        <taxon>Neoptera</taxon>
        <taxon>Endopterygota</taxon>
        <taxon>Hymenoptera</taxon>
        <taxon>Apocrita</taxon>
        <taxon>Aculeata</taxon>
        <taxon>Formicoidea</taxon>
        <taxon>Formicidae</taxon>
        <taxon>Formicinae</taxon>
        <taxon>Camponotus</taxon>
    </lineage>
</organism>
<evidence type="ECO:0000313" key="8">
    <source>
        <dbReference type="Proteomes" id="UP000000311"/>
    </source>
</evidence>
<dbReference type="SMART" id="SM00800">
    <property type="entry name" value="uDENN"/>
    <property type="match status" value="1"/>
</dbReference>
<dbReference type="Gene3D" id="1.10.40.30">
    <property type="entry name" value="Fumarase/aspartase (C-terminal domain)"/>
    <property type="match status" value="1"/>
</dbReference>
<feature type="compositionally biased region" description="Polar residues" evidence="5">
    <location>
        <begin position="810"/>
        <end position="822"/>
    </location>
</feature>
<dbReference type="Gene3D" id="1.10.275.10">
    <property type="entry name" value="Fumarase/aspartase (N-terminal domain)"/>
    <property type="match status" value="1"/>
</dbReference>
<dbReference type="PANTHER" id="PTHR13196">
    <property type="entry name" value="DENN DOMAIN-CONTAINING"/>
    <property type="match status" value="1"/>
</dbReference>
<dbReference type="FunFam" id="3.40.50.11500:FF:000001">
    <property type="entry name" value="Putative DENN domain-containing protein 1A"/>
    <property type="match status" value="1"/>
</dbReference>
<dbReference type="InterPro" id="IPR001194">
    <property type="entry name" value="cDENN_dom"/>
</dbReference>
<reference evidence="7 8" key="1">
    <citation type="journal article" date="2010" name="Science">
        <title>Genomic comparison of the ants Camponotus floridanus and Harpegnathos saltator.</title>
        <authorList>
            <person name="Bonasio R."/>
            <person name="Zhang G."/>
            <person name="Ye C."/>
            <person name="Mutti N.S."/>
            <person name="Fang X."/>
            <person name="Qin N."/>
            <person name="Donahue G."/>
            <person name="Yang P."/>
            <person name="Li Q."/>
            <person name="Li C."/>
            <person name="Zhang P."/>
            <person name="Huang Z."/>
            <person name="Berger S.L."/>
            <person name="Reinberg D."/>
            <person name="Wang J."/>
            <person name="Liebig J."/>
        </authorList>
    </citation>
    <scope>NUCLEOTIDE SEQUENCE [LARGE SCALE GENOMIC DNA]</scope>
    <source>
        <strain evidence="8">C129</strain>
    </source>
</reference>
<dbReference type="GO" id="GO:0004056">
    <property type="term" value="F:argininosuccinate lyase activity"/>
    <property type="evidence" value="ECO:0007669"/>
    <property type="project" value="InterPro"/>
</dbReference>
<dbReference type="InterPro" id="IPR037516">
    <property type="entry name" value="Tripartite_DENN"/>
</dbReference>